<dbReference type="Gene3D" id="3.40.50.80">
    <property type="entry name" value="Nucleotide-binding domain of ferredoxin-NADP reductase (FNR) module"/>
    <property type="match status" value="1"/>
</dbReference>
<dbReference type="Gene3D" id="2.40.30.10">
    <property type="entry name" value="Translation factors"/>
    <property type="match status" value="1"/>
</dbReference>
<dbReference type="FunFam" id="3.40.50.80:FF:000009">
    <property type="entry name" value="NADH-cytochrome b5 reductase"/>
    <property type="match status" value="1"/>
</dbReference>
<keyword evidence="6 11" id="KW-0560">Oxidoreductase</keyword>
<dbReference type="PANTHER" id="PTHR19370">
    <property type="entry name" value="NADH-CYTOCHROME B5 REDUCTASE"/>
    <property type="match status" value="1"/>
</dbReference>
<dbReference type="EMBL" id="CAJVPV010006817">
    <property type="protein sequence ID" value="CAG8610897.1"/>
    <property type="molecule type" value="Genomic_DNA"/>
</dbReference>
<dbReference type="InterPro" id="IPR039261">
    <property type="entry name" value="FNR_nucleotide-bd"/>
</dbReference>
<evidence type="ECO:0000256" key="12">
    <source>
        <dbReference type="SAM" id="Phobius"/>
    </source>
</evidence>
<keyword evidence="4 10" id="KW-0285">Flavoprotein</keyword>
<proteinExistence type="inferred from homology"/>
<evidence type="ECO:0000313" key="15">
    <source>
        <dbReference type="Proteomes" id="UP000789342"/>
    </source>
</evidence>
<dbReference type="InterPro" id="IPR001834">
    <property type="entry name" value="CBR-like"/>
</dbReference>
<dbReference type="OrthoDB" id="432685at2759"/>
<feature type="binding site" evidence="10">
    <location>
        <position position="129"/>
    </location>
    <ligand>
        <name>FAD</name>
        <dbReference type="ChEBI" id="CHEBI:57692"/>
    </ligand>
</feature>
<evidence type="ECO:0000259" key="13">
    <source>
        <dbReference type="PROSITE" id="PS51384"/>
    </source>
</evidence>
<evidence type="ECO:0000256" key="7">
    <source>
        <dbReference type="ARBA" id="ARBA00023027"/>
    </source>
</evidence>
<feature type="binding site" evidence="10">
    <location>
        <position position="131"/>
    </location>
    <ligand>
        <name>FAD</name>
        <dbReference type="ChEBI" id="CHEBI:57692"/>
    </ligand>
</feature>
<dbReference type="InterPro" id="IPR017927">
    <property type="entry name" value="FAD-bd_FR_type"/>
</dbReference>
<dbReference type="SUPFAM" id="SSF52343">
    <property type="entry name" value="Ferredoxin reductase-like, C-terminal NADP-linked domain"/>
    <property type="match status" value="1"/>
</dbReference>
<dbReference type="Proteomes" id="UP000789342">
    <property type="component" value="Unassembled WGS sequence"/>
</dbReference>
<evidence type="ECO:0000256" key="6">
    <source>
        <dbReference type="ARBA" id="ARBA00023002"/>
    </source>
</evidence>
<keyword evidence="12" id="KW-0472">Membrane</keyword>
<evidence type="ECO:0000256" key="4">
    <source>
        <dbReference type="ARBA" id="ARBA00022630"/>
    </source>
</evidence>
<accession>A0A9N9GIL2</accession>
<reference evidence="14" key="1">
    <citation type="submission" date="2021-06" db="EMBL/GenBank/DDBJ databases">
        <authorList>
            <person name="Kallberg Y."/>
            <person name="Tangrot J."/>
            <person name="Rosling A."/>
        </authorList>
    </citation>
    <scope>NUCLEOTIDE SEQUENCE</scope>
    <source>
        <strain evidence="14">CL551</strain>
    </source>
</reference>
<name>A0A9N9GIL2_9GLOM</name>
<comment type="subcellular location">
    <subcellularLocation>
        <location evidence="2">Mitochondrion outer membrane</location>
        <topology evidence="2">Single-pass membrane protein</topology>
    </subcellularLocation>
</comment>
<dbReference type="InterPro" id="IPR001433">
    <property type="entry name" value="OxRdtase_FAD/NAD-bd"/>
</dbReference>
<dbReference type="CDD" id="cd06183">
    <property type="entry name" value="cyt_b5_reduct_like"/>
    <property type="match status" value="1"/>
</dbReference>
<dbReference type="AlphaFoldDB" id="A0A9N9GIL2"/>
<dbReference type="InterPro" id="IPR017938">
    <property type="entry name" value="Riboflavin_synthase-like_b-brl"/>
</dbReference>
<dbReference type="PRINTS" id="PR00406">
    <property type="entry name" value="CYTB5RDTASE"/>
</dbReference>
<feature type="transmembrane region" description="Helical" evidence="12">
    <location>
        <begin position="34"/>
        <end position="52"/>
    </location>
</feature>
<dbReference type="PANTHER" id="PTHR19370:SF171">
    <property type="entry name" value="NADH-CYTOCHROME B5 REDUCTASE 2"/>
    <property type="match status" value="1"/>
</dbReference>
<dbReference type="InterPro" id="IPR008333">
    <property type="entry name" value="Cbr1-like_FAD-bd_dom"/>
</dbReference>
<keyword evidence="12" id="KW-1133">Transmembrane helix</keyword>
<comment type="catalytic activity">
    <reaction evidence="9 11">
        <text>2 Fe(III)-[cytochrome b5] + NADH = 2 Fe(II)-[cytochrome b5] + NAD(+) + H(+)</text>
        <dbReference type="Rhea" id="RHEA:46680"/>
        <dbReference type="Rhea" id="RHEA-COMP:10438"/>
        <dbReference type="Rhea" id="RHEA-COMP:10439"/>
        <dbReference type="ChEBI" id="CHEBI:15378"/>
        <dbReference type="ChEBI" id="CHEBI:29033"/>
        <dbReference type="ChEBI" id="CHEBI:29034"/>
        <dbReference type="ChEBI" id="CHEBI:57540"/>
        <dbReference type="ChEBI" id="CHEBI:57945"/>
        <dbReference type="EC" id="1.6.2.2"/>
    </reaction>
</comment>
<feature type="domain" description="FAD-binding FR-type" evidence="13">
    <location>
        <begin position="63"/>
        <end position="163"/>
    </location>
</feature>
<evidence type="ECO:0000256" key="2">
    <source>
        <dbReference type="ARBA" id="ARBA00004572"/>
    </source>
</evidence>
<dbReference type="Pfam" id="PF00175">
    <property type="entry name" value="NAD_binding_1"/>
    <property type="match status" value="1"/>
</dbReference>
<evidence type="ECO:0000256" key="9">
    <source>
        <dbReference type="ARBA" id="ARBA00047682"/>
    </source>
</evidence>
<gene>
    <name evidence="14" type="ORF">AMORRO_LOCUS8216</name>
</gene>
<dbReference type="SUPFAM" id="SSF63380">
    <property type="entry name" value="Riboflavin synthase domain-like"/>
    <property type="match status" value="1"/>
</dbReference>
<evidence type="ECO:0000256" key="10">
    <source>
        <dbReference type="PIRSR" id="PIRSR601834-1"/>
    </source>
</evidence>
<feature type="binding site" evidence="10">
    <location>
        <position position="180"/>
    </location>
    <ligand>
        <name>FAD</name>
        <dbReference type="ChEBI" id="CHEBI:57692"/>
    </ligand>
</feature>
<feature type="binding site" evidence="10">
    <location>
        <position position="138"/>
    </location>
    <ligand>
        <name>FAD</name>
        <dbReference type="ChEBI" id="CHEBI:57692"/>
    </ligand>
</feature>
<dbReference type="Pfam" id="PF00970">
    <property type="entry name" value="FAD_binding_6"/>
    <property type="match status" value="1"/>
</dbReference>
<dbReference type="GO" id="GO:0005741">
    <property type="term" value="C:mitochondrial outer membrane"/>
    <property type="evidence" value="ECO:0007669"/>
    <property type="project" value="UniProtKB-SubCell"/>
</dbReference>
<comment type="caution">
    <text evidence="14">The sequence shown here is derived from an EMBL/GenBank/DDBJ whole genome shotgun (WGS) entry which is preliminary data.</text>
</comment>
<keyword evidence="5 10" id="KW-0274">FAD</keyword>
<evidence type="ECO:0000256" key="1">
    <source>
        <dbReference type="ARBA" id="ARBA00001974"/>
    </source>
</evidence>
<keyword evidence="7 11" id="KW-0520">NAD</keyword>
<comment type="similarity">
    <text evidence="3 11">Belongs to the flavoprotein pyridine nucleotide cytochrome reductase family.</text>
</comment>
<keyword evidence="8" id="KW-0496">Mitochondrion</keyword>
<dbReference type="GO" id="GO:0090524">
    <property type="term" value="F:cytochrome-b5 reductase activity, acting on NADH"/>
    <property type="evidence" value="ECO:0007669"/>
    <property type="project" value="UniProtKB-EC"/>
</dbReference>
<dbReference type="PROSITE" id="PS51384">
    <property type="entry name" value="FAD_FR"/>
    <property type="match status" value="1"/>
</dbReference>
<feature type="binding site" evidence="10">
    <location>
        <position position="112"/>
    </location>
    <ligand>
        <name>FAD</name>
        <dbReference type="ChEBI" id="CHEBI:57692"/>
    </ligand>
</feature>
<evidence type="ECO:0000256" key="5">
    <source>
        <dbReference type="ARBA" id="ARBA00022827"/>
    </source>
</evidence>
<sequence length="310" mass="35574">MFTRYPLSVHYHRVLLQNPTRNYATRVEPTFLNWKNIALGGGIFTVLLYTYLGTLQRKTISPEEFVPLTITQISPVNHNTSVFRLKFPTSFEEPLPTVSCFHIKDDLIQIMREYTPVSPSNEKHHIDFLIKRYDHGHMSRYIHSKKEGETLEVRGPFVSFPYTTNMKTHVGMICGGTGITPMYQIIDHICRNSVDKTKIYLIYANVAKQDILLFQELEQLSREHPDQLHIYYTLEKLPEGESWTQGIGYVTKEMVKNNIPGPQQDVLLLVCGPDEMVKHVSGEKARDLSQGPIGGLLGNIGYTQDQVFKF</sequence>
<comment type="cofactor">
    <cofactor evidence="1 10 11">
        <name>FAD</name>
        <dbReference type="ChEBI" id="CHEBI:57692"/>
    </cofactor>
</comment>
<dbReference type="EC" id="1.6.2.2" evidence="11"/>
<dbReference type="PRINTS" id="PR00371">
    <property type="entry name" value="FPNCR"/>
</dbReference>
<protein>
    <recommendedName>
        <fullName evidence="11">NADH-cytochrome b5 reductase</fullName>
        <ecNumber evidence="11">1.6.2.2</ecNumber>
    </recommendedName>
</protein>
<evidence type="ECO:0000256" key="3">
    <source>
        <dbReference type="ARBA" id="ARBA00006105"/>
    </source>
</evidence>
<evidence type="ECO:0000256" key="8">
    <source>
        <dbReference type="ARBA" id="ARBA00023128"/>
    </source>
</evidence>
<feature type="binding site" evidence="10">
    <location>
        <position position="114"/>
    </location>
    <ligand>
        <name>FAD</name>
        <dbReference type="ChEBI" id="CHEBI:57692"/>
    </ligand>
</feature>
<dbReference type="InterPro" id="IPR001709">
    <property type="entry name" value="Flavoprot_Pyr_Nucl_cyt_Rdtase"/>
</dbReference>
<feature type="binding site" evidence="10">
    <location>
        <position position="139"/>
    </location>
    <ligand>
        <name>FAD</name>
        <dbReference type="ChEBI" id="CHEBI:57692"/>
    </ligand>
</feature>
<keyword evidence="15" id="KW-1185">Reference proteome</keyword>
<evidence type="ECO:0000313" key="14">
    <source>
        <dbReference type="EMBL" id="CAG8610897.1"/>
    </source>
</evidence>
<organism evidence="14 15">
    <name type="scientific">Acaulospora morrowiae</name>
    <dbReference type="NCBI Taxonomy" id="94023"/>
    <lineage>
        <taxon>Eukaryota</taxon>
        <taxon>Fungi</taxon>
        <taxon>Fungi incertae sedis</taxon>
        <taxon>Mucoromycota</taxon>
        <taxon>Glomeromycotina</taxon>
        <taxon>Glomeromycetes</taxon>
        <taxon>Diversisporales</taxon>
        <taxon>Acaulosporaceae</taxon>
        <taxon>Acaulospora</taxon>
    </lineage>
</organism>
<keyword evidence="12" id="KW-0812">Transmembrane</keyword>
<evidence type="ECO:0000256" key="11">
    <source>
        <dbReference type="RuleBase" id="RU361226"/>
    </source>
</evidence>